<dbReference type="Pfam" id="PF00535">
    <property type="entry name" value="Glycos_transf_2"/>
    <property type="match status" value="1"/>
</dbReference>
<evidence type="ECO:0000259" key="4">
    <source>
        <dbReference type="Pfam" id="PF00535"/>
    </source>
</evidence>
<evidence type="ECO:0000256" key="1">
    <source>
        <dbReference type="ARBA" id="ARBA00006739"/>
    </source>
</evidence>
<keyword evidence="2" id="KW-0328">Glycosyltransferase</keyword>
<dbReference type="EMBL" id="MUHB01000003">
    <property type="protein sequence ID" value="OXB07633.1"/>
    <property type="molecule type" value="Genomic_DNA"/>
</dbReference>
<reference evidence="6 7" key="2">
    <citation type="submission" date="2016-11" db="EMBL/GenBank/DDBJ databases">
        <authorList>
            <person name="Varghese N."/>
            <person name="Submissions S."/>
        </authorList>
    </citation>
    <scope>NUCLEOTIDE SEQUENCE [LARGE SCALE GENOMIC DNA]</scope>
    <source>
        <strain evidence="6 7">DSM 6368</strain>
    </source>
</reference>
<proteinExistence type="inferred from homology"/>
<dbReference type="AlphaFoldDB" id="A0AB36P6X9"/>
<dbReference type="Proteomes" id="UP000198431">
    <property type="component" value="Unassembled WGS sequence"/>
</dbReference>
<name>A0AB36P6X9_9FLAO</name>
<evidence type="ECO:0000256" key="3">
    <source>
        <dbReference type="ARBA" id="ARBA00022679"/>
    </source>
</evidence>
<organism evidence="5 8">
    <name type="scientific">Flavobacterium pectinovorum</name>
    <dbReference type="NCBI Taxonomy" id="29533"/>
    <lineage>
        <taxon>Bacteria</taxon>
        <taxon>Pseudomonadati</taxon>
        <taxon>Bacteroidota</taxon>
        <taxon>Flavobacteriia</taxon>
        <taxon>Flavobacteriales</taxon>
        <taxon>Flavobacteriaceae</taxon>
        <taxon>Flavobacterium</taxon>
    </lineage>
</organism>
<keyword evidence="7" id="KW-1185">Reference proteome</keyword>
<dbReference type="PANTHER" id="PTHR43179">
    <property type="entry name" value="RHAMNOSYLTRANSFERASE WBBL"/>
    <property type="match status" value="1"/>
</dbReference>
<dbReference type="CDD" id="cd00761">
    <property type="entry name" value="Glyco_tranf_GTA_type"/>
    <property type="match status" value="1"/>
</dbReference>
<dbReference type="InterPro" id="IPR029044">
    <property type="entry name" value="Nucleotide-diphossugar_trans"/>
</dbReference>
<evidence type="ECO:0000313" key="8">
    <source>
        <dbReference type="Proteomes" id="UP000198431"/>
    </source>
</evidence>
<evidence type="ECO:0000313" key="6">
    <source>
        <dbReference type="EMBL" id="SHM74595.1"/>
    </source>
</evidence>
<gene>
    <name evidence="5" type="ORF">B0A72_01850</name>
    <name evidence="6" type="ORF">SAMN05444387_3076</name>
</gene>
<accession>A0AB36P6X9</accession>
<reference evidence="5 8" key="1">
    <citation type="submission" date="2016-11" db="EMBL/GenBank/DDBJ databases">
        <title>Whole genomes of Flavobacteriaceae.</title>
        <authorList>
            <person name="Stine C."/>
            <person name="Li C."/>
            <person name="Tadesse D."/>
        </authorList>
    </citation>
    <scope>NUCLEOTIDE SEQUENCE [LARGE SCALE GENOMIC DNA]</scope>
    <source>
        <strain evidence="5 8">ATCC 19366</strain>
    </source>
</reference>
<dbReference type="RefSeq" id="WP_073395977.1">
    <property type="nucleotide sequence ID" value="NZ_FRBX01000004.1"/>
</dbReference>
<dbReference type="PANTHER" id="PTHR43179:SF12">
    <property type="entry name" value="GALACTOFURANOSYLTRANSFERASE GLFT2"/>
    <property type="match status" value="1"/>
</dbReference>
<feature type="domain" description="Glycosyltransferase 2-like" evidence="4">
    <location>
        <begin position="241"/>
        <end position="370"/>
    </location>
</feature>
<comment type="similarity">
    <text evidence="1">Belongs to the glycosyltransferase 2 family.</text>
</comment>
<dbReference type="SUPFAM" id="SSF53448">
    <property type="entry name" value="Nucleotide-diphospho-sugar transferases"/>
    <property type="match status" value="1"/>
</dbReference>
<comment type="caution">
    <text evidence="5">The sequence shown here is derived from an EMBL/GenBank/DDBJ whole genome shotgun (WGS) entry which is preliminary data.</text>
</comment>
<dbReference type="Proteomes" id="UP000184216">
    <property type="component" value="Unassembled WGS sequence"/>
</dbReference>
<evidence type="ECO:0000313" key="5">
    <source>
        <dbReference type="EMBL" id="OXB07633.1"/>
    </source>
</evidence>
<protein>
    <submittedName>
        <fullName evidence="5">Glycosyl transferase</fullName>
    </submittedName>
    <submittedName>
        <fullName evidence="6">Glycosyltransferase, GT2 family</fullName>
    </submittedName>
</protein>
<keyword evidence="3 5" id="KW-0808">Transferase</keyword>
<sequence>MIVIYHQYNKVVTIEREGKSIAFSQASIVKTLFEVASQYPGDILIWCHIDFKSNLNFSKIQDIFHHSKIMASYNPFQNSYLPGAIGYVEESPFIKVNKKAAYPTWQMSSCVGGIHASVLTALQGNFYTIKDFDYFLHSIAKLLMPKGLLCYSEPDLLIAFSEISQKQKNSTFLLFRFVKQHYKTSWIFLLFLNFLLYEKKIKFLPLIFSFFYSRIKINENLLNDIKIQSARKVIETGNIDVIIPTIGREKYLKDVLIDLSLQTHLPKNIIIVEQNPEPESVSELDYLTSQSWPFSIKHIFTHQPGACNARNLAIAEIKNEWVFMADDDIRLEKNFLELCFSFIENFAAEQVTFGCYAPGYPQNKKIGQKFQWPNFGSGCSIVKSKNIKDILYNIGFEFGYGEDTDFGMQLRNSGFDILYAPNPEILHLKAPMGGFRTKPVLAWQKDAIQPKPSPTVMLYKILNLSKQQINGYRTVLFFKFYKAQTIKNPFLYFSTFNKQWKQSVYWANELNNKK</sequence>
<dbReference type="InterPro" id="IPR001173">
    <property type="entry name" value="Glyco_trans_2-like"/>
</dbReference>
<dbReference type="EMBL" id="FRBX01000004">
    <property type="protein sequence ID" value="SHM74595.1"/>
    <property type="molecule type" value="Genomic_DNA"/>
</dbReference>
<dbReference type="Gene3D" id="3.90.550.10">
    <property type="entry name" value="Spore Coat Polysaccharide Biosynthesis Protein SpsA, Chain A"/>
    <property type="match status" value="1"/>
</dbReference>
<evidence type="ECO:0000313" key="7">
    <source>
        <dbReference type="Proteomes" id="UP000184216"/>
    </source>
</evidence>
<evidence type="ECO:0000256" key="2">
    <source>
        <dbReference type="ARBA" id="ARBA00022676"/>
    </source>
</evidence>
<dbReference type="GO" id="GO:0016757">
    <property type="term" value="F:glycosyltransferase activity"/>
    <property type="evidence" value="ECO:0007669"/>
    <property type="project" value="UniProtKB-KW"/>
</dbReference>